<dbReference type="AlphaFoldDB" id="W4K938"/>
<sequence>MPGVRTKNQPASSSACWPYPQSQEPLLRAQYQNILTSRLITFIIFSERCHSAPVPSLHGSSHTSSDKIGAYLINSGAHHCVVWASDGCLYQDSATDFSRSTDNTHPLLGPSI</sequence>
<evidence type="ECO:0000313" key="1">
    <source>
        <dbReference type="EMBL" id="ETW81860.1"/>
    </source>
</evidence>
<reference evidence="1 2" key="1">
    <citation type="journal article" date="2012" name="New Phytol.">
        <title>Insight into trade-off between wood decay and parasitism from the genome of a fungal forest pathogen.</title>
        <authorList>
            <person name="Olson A."/>
            <person name="Aerts A."/>
            <person name="Asiegbu F."/>
            <person name="Belbahri L."/>
            <person name="Bouzid O."/>
            <person name="Broberg A."/>
            <person name="Canback B."/>
            <person name="Coutinho P.M."/>
            <person name="Cullen D."/>
            <person name="Dalman K."/>
            <person name="Deflorio G."/>
            <person name="van Diepen L.T."/>
            <person name="Dunand C."/>
            <person name="Duplessis S."/>
            <person name="Durling M."/>
            <person name="Gonthier P."/>
            <person name="Grimwood J."/>
            <person name="Fossdal C.G."/>
            <person name="Hansson D."/>
            <person name="Henrissat B."/>
            <person name="Hietala A."/>
            <person name="Himmelstrand K."/>
            <person name="Hoffmeister D."/>
            <person name="Hogberg N."/>
            <person name="James T.Y."/>
            <person name="Karlsson M."/>
            <person name="Kohler A."/>
            <person name="Kues U."/>
            <person name="Lee Y.H."/>
            <person name="Lin Y.C."/>
            <person name="Lind M."/>
            <person name="Lindquist E."/>
            <person name="Lombard V."/>
            <person name="Lucas S."/>
            <person name="Lunden K."/>
            <person name="Morin E."/>
            <person name="Murat C."/>
            <person name="Park J."/>
            <person name="Raffaello T."/>
            <person name="Rouze P."/>
            <person name="Salamov A."/>
            <person name="Schmutz J."/>
            <person name="Solheim H."/>
            <person name="Stahlberg J."/>
            <person name="Velez H."/>
            <person name="de Vries R.P."/>
            <person name="Wiebenga A."/>
            <person name="Woodward S."/>
            <person name="Yakovlev I."/>
            <person name="Garbelotto M."/>
            <person name="Martin F."/>
            <person name="Grigoriev I.V."/>
            <person name="Stenlid J."/>
        </authorList>
    </citation>
    <scope>NUCLEOTIDE SEQUENCE [LARGE SCALE GENOMIC DNA]</scope>
    <source>
        <strain evidence="1 2">TC 32-1</strain>
    </source>
</reference>
<evidence type="ECO:0000313" key="2">
    <source>
        <dbReference type="Proteomes" id="UP000030671"/>
    </source>
</evidence>
<protein>
    <submittedName>
        <fullName evidence="1">Uncharacterized protein</fullName>
    </submittedName>
</protein>
<keyword evidence="2" id="KW-1185">Reference proteome</keyword>
<dbReference type="RefSeq" id="XP_009546453.1">
    <property type="nucleotide sequence ID" value="XM_009548158.1"/>
</dbReference>
<dbReference type="Proteomes" id="UP000030671">
    <property type="component" value="Unassembled WGS sequence"/>
</dbReference>
<organism evidence="1 2">
    <name type="scientific">Heterobasidion irregulare (strain TC 32-1)</name>
    <dbReference type="NCBI Taxonomy" id="747525"/>
    <lineage>
        <taxon>Eukaryota</taxon>
        <taxon>Fungi</taxon>
        <taxon>Dikarya</taxon>
        <taxon>Basidiomycota</taxon>
        <taxon>Agaricomycotina</taxon>
        <taxon>Agaricomycetes</taxon>
        <taxon>Russulales</taxon>
        <taxon>Bondarzewiaceae</taxon>
        <taxon>Heterobasidion</taxon>
        <taxon>Heterobasidion annosum species complex</taxon>
    </lineage>
</organism>
<dbReference type="InParanoid" id="W4K938"/>
<accession>W4K938</accession>
<proteinExistence type="predicted"/>
<dbReference type="GeneID" id="20668454"/>
<name>W4K938_HETIT</name>
<gene>
    <name evidence="1" type="ORF">HETIRDRAFT_173543</name>
</gene>
<dbReference type="KEGG" id="hir:HETIRDRAFT_173543"/>
<dbReference type="HOGENOM" id="CLU_2146189_0_0_1"/>
<dbReference type="EMBL" id="KI925458">
    <property type="protein sequence ID" value="ETW81860.1"/>
    <property type="molecule type" value="Genomic_DNA"/>
</dbReference>